<organism evidence="1 2">
    <name type="scientific">Trueperella abortisuis</name>
    <dbReference type="NCBI Taxonomy" id="445930"/>
    <lineage>
        <taxon>Bacteria</taxon>
        <taxon>Bacillati</taxon>
        <taxon>Actinomycetota</taxon>
        <taxon>Actinomycetes</taxon>
        <taxon>Actinomycetales</taxon>
        <taxon>Actinomycetaceae</taxon>
        <taxon>Trueperella</taxon>
    </lineage>
</organism>
<dbReference type="Gene3D" id="2.40.10.10">
    <property type="entry name" value="Trypsin-like serine proteases"/>
    <property type="match status" value="2"/>
</dbReference>
<gene>
    <name evidence="1" type="ORF">J2S45_000104</name>
</gene>
<protein>
    <recommendedName>
        <fullName evidence="3">Streptogrisin C</fullName>
    </recommendedName>
</protein>
<name>A0ABT9PHJ9_9ACTO</name>
<dbReference type="PROSITE" id="PS00134">
    <property type="entry name" value="TRYPSIN_HIS"/>
    <property type="match status" value="1"/>
</dbReference>
<accession>A0ABT9PHJ9</accession>
<keyword evidence="2" id="KW-1185">Reference proteome</keyword>
<evidence type="ECO:0000313" key="1">
    <source>
        <dbReference type="EMBL" id="MDP9831425.1"/>
    </source>
</evidence>
<dbReference type="Proteomes" id="UP001230145">
    <property type="component" value="Unassembled WGS sequence"/>
</dbReference>
<dbReference type="RefSeq" id="WP_307634164.1">
    <property type="nucleotide sequence ID" value="NZ_JAUSQL010000001.1"/>
</dbReference>
<dbReference type="InterPro" id="IPR018114">
    <property type="entry name" value="TRYPSIN_HIS"/>
</dbReference>
<dbReference type="EMBL" id="JAUSQL010000001">
    <property type="protein sequence ID" value="MDP9831425.1"/>
    <property type="molecule type" value="Genomic_DNA"/>
</dbReference>
<sequence length="440" mass="46914">MRSSILKVILATFGALAIVFSGGFLTGTAVAEPEATTRGVNEVDANGERIWFGEASPELLAVADRIGEYIDAREDEFAGHSLTSDRTMVEVYVAGGNGENDLRSLLSSEELALVRFVQVEHSLDDLLALQRDIVDSFGDDFVSVSVDLESNSLGVSVPPAVLEDQPEDLLEFQSDRELSSVYEGDGVSLDGLRELAEARGMRIRVSPETTPESAATRDRDYVRFYGGGAIDGKKLCSLGFPVSVGGRVYGITAGHCGQGNFQNPGSRSPVGATYTTTWKDTAKKYGDWQLLQGPGFDAKLFSGSVVSSSWLPISRANSGSRANGTELCTSGRTTGSLCRFVVIASHVSAKVDGVPVGYLTRLRHDPNRDGIGTCTGFRGGDSGGPVYYRSATNPKAVEVLGIVTGWPGLGATDCHNNFYYITEFKGVTQWSSSARLGASK</sequence>
<proteinExistence type="predicted"/>
<dbReference type="SUPFAM" id="SSF50494">
    <property type="entry name" value="Trypsin-like serine proteases"/>
    <property type="match status" value="1"/>
</dbReference>
<dbReference type="InterPro" id="IPR043504">
    <property type="entry name" value="Peptidase_S1_PA_chymotrypsin"/>
</dbReference>
<evidence type="ECO:0000313" key="2">
    <source>
        <dbReference type="Proteomes" id="UP001230145"/>
    </source>
</evidence>
<dbReference type="InterPro" id="IPR009003">
    <property type="entry name" value="Peptidase_S1_PA"/>
</dbReference>
<evidence type="ECO:0008006" key="3">
    <source>
        <dbReference type="Google" id="ProtNLM"/>
    </source>
</evidence>
<comment type="caution">
    <text evidence="1">The sequence shown here is derived from an EMBL/GenBank/DDBJ whole genome shotgun (WGS) entry which is preliminary data.</text>
</comment>
<reference evidence="1 2" key="1">
    <citation type="submission" date="2023-07" db="EMBL/GenBank/DDBJ databases">
        <title>Sequencing the genomes of 1000 actinobacteria strains.</title>
        <authorList>
            <person name="Klenk H.-P."/>
        </authorList>
    </citation>
    <scope>NUCLEOTIDE SEQUENCE [LARGE SCALE GENOMIC DNA]</scope>
    <source>
        <strain evidence="1 2">DSM 19515</strain>
    </source>
</reference>